<reference evidence="1" key="1">
    <citation type="submission" date="2020-05" db="EMBL/GenBank/DDBJ databases">
        <authorList>
            <person name="Chiriac C."/>
            <person name="Salcher M."/>
            <person name="Ghai R."/>
            <person name="Kavagutti S V."/>
        </authorList>
    </citation>
    <scope>NUCLEOTIDE SEQUENCE</scope>
</reference>
<organism evidence="1">
    <name type="scientific">freshwater metagenome</name>
    <dbReference type="NCBI Taxonomy" id="449393"/>
    <lineage>
        <taxon>unclassified sequences</taxon>
        <taxon>metagenomes</taxon>
        <taxon>ecological metagenomes</taxon>
    </lineage>
</organism>
<name>A0A6J7N2A0_9ZZZZ</name>
<protein>
    <submittedName>
        <fullName evidence="1">Unannotated protein</fullName>
    </submittedName>
</protein>
<sequence>MVKSKFSSSAIFLRASISSEPRSFIAIMSAPYGRMEATFSAGASARMQRIPGRPARAPYALIAAPPFPEEVPSHPRRPCESASIIVVRAMRSLYEPVGLRYSALAQILFIPHLRANVGNKTKGVLPSPIERLAGVITVEMQLLRECLRLKHALRDA</sequence>
<dbReference type="EMBL" id="CAFBOJ010000126">
    <property type="protein sequence ID" value="CAB4986295.1"/>
    <property type="molecule type" value="Genomic_DNA"/>
</dbReference>
<gene>
    <name evidence="1" type="ORF">UFOPK3937_01042</name>
</gene>
<proteinExistence type="predicted"/>
<accession>A0A6J7N2A0</accession>
<evidence type="ECO:0000313" key="1">
    <source>
        <dbReference type="EMBL" id="CAB4986295.1"/>
    </source>
</evidence>
<dbReference type="AlphaFoldDB" id="A0A6J7N2A0"/>